<organism evidence="1 2">
    <name type="scientific">Pluteus cervinus</name>
    <dbReference type="NCBI Taxonomy" id="181527"/>
    <lineage>
        <taxon>Eukaryota</taxon>
        <taxon>Fungi</taxon>
        <taxon>Dikarya</taxon>
        <taxon>Basidiomycota</taxon>
        <taxon>Agaricomycotina</taxon>
        <taxon>Agaricomycetes</taxon>
        <taxon>Agaricomycetidae</taxon>
        <taxon>Agaricales</taxon>
        <taxon>Pluteineae</taxon>
        <taxon>Pluteaceae</taxon>
        <taxon>Pluteus</taxon>
    </lineage>
</organism>
<sequence>MSDNFLRMLPFTVLSSAPPRLNETPSPSPPPSPSYSGARTRSATPDDTSEEEDDASEQQSNFEAASDTTSRSNIPPPLPLSLYIGPEEDTQTAVDGWIQRCLERSERQTSETIVGMGTQILSLHEIRNQLERAVGEYKTKLADVENEAKCRMCGELCSLPFSLKPCEHVYGGKCLDQFLRRVLDRRIAAAEPQREIPLGRDLRPGWWMAQEANFTTFSSPCCKSPITERPSPLPVVANIIAFRKGWSMDGNEYFTMFV</sequence>
<evidence type="ECO:0000313" key="1">
    <source>
        <dbReference type="EMBL" id="TFK60925.1"/>
    </source>
</evidence>
<keyword evidence="2" id="KW-1185">Reference proteome</keyword>
<proteinExistence type="predicted"/>
<evidence type="ECO:0000313" key="2">
    <source>
        <dbReference type="Proteomes" id="UP000308600"/>
    </source>
</evidence>
<reference evidence="1 2" key="1">
    <citation type="journal article" date="2019" name="Nat. Ecol. Evol.">
        <title>Megaphylogeny resolves global patterns of mushroom evolution.</title>
        <authorList>
            <person name="Varga T."/>
            <person name="Krizsan K."/>
            <person name="Foldi C."/>
            <person name="Dima B."/>
            <person name="Sanchez-Garcia M."/>
            <person name="Sanchez-Ramirez S."/>
            <person name="Szollosi G.J."/>
            <person name="Szarkandi J.G."/>
            <person name="Papp V."/>
            <person name="Albert L."/>
            <person name="Andreopoulos W."/>
            <person name="Angelini C."/>
            <person name="Antonin V."/>
            <person name="Barry K.W."/>
            <person name="Bougher N.L."/>
            <person name="Buchanan P."/>
            <person name="Buyck B."/>
            <person name="Bense V."/>
            <person name="Catcheside P."/>
            <person name="Chovatia M."/>
            <person name="Cooper J."/>
            <person name="Damon W."/>
            <person name="Desjardin D."/>
            <person name="Finy P."/>
            <person name="Geml J."/>
            <person name="Haridas S."/>
            <person name="Hughes K."/>
            <person name="Justo A."/>
            <person name="Karasinski D."/>
            <person name="Kautmanova I."/>
            <person name="Kiss B."/>
            <person name="Kocsube S."/>
            <person name="Kotiranta H."/>
            <person name="LaButti K.M."/>
            <person name="Lechner B.E."/>
            <person name="Liimatainen K."/>
            <person name="Lipzen A."/>
            <person name="Lukacs Z."/>
            <person name="Mihaltcheva S."/>
            <person name="Morgado L.N."/>
            <person name="Niskanen T."/>
            <person name="Noordeloos M.E."/>
            <person name="Ohm R.A."/>
            <person name="Ortiz-Santana B."/>
            <person name="Ovrebo C."/>
            <person name="Racz N."/>
            <person name="Riley R."/>
            <person name="Savchenko A."/>
            <person name="Shiryaev A."/>
            <person name="Soop K."/>
            <person name="Spirin V."/>
            <person name="Szebenyi C."/>
            <person name="Tomsovsky M."/>
            <person name="Tulloss R.E."/>
            <person name="Uehling J."/>
            <person name="Grigoriev I.V."/>
            <person name="Vagvolgyi C."/>
            <person name="Papp T."/>
            <person name="Martin F.M."/>
            <person name="Miettinen O."/>
            <person name="Hibbett D.S."/>
            <person name="Nagy L.G."/>
        </authorList>
    </citation>
    <scope>NUCLEOTIDE SEQUENCE [LARGE SCALE GENOMIC DNA]</scope>
    <source>
        <strain evidence="1 2">NL-1719</strain>
    </source>
</reference>
<dbReference type="Proteomes" id="UP000308600">
    <property type="component" value="Unassembled WGS sequence"/>
</dbReference>
<accession>A0ACD3A5C6</accession>
<protein>
    <submittedName>
        <fullName evidence="1">Uncharacterized protein</fullName>
    </submittedName>
</protein>
<name>A0ACD3A5C6_9AGAR</name>
<gene>
    <name evidence="1" type="ORF">BDN72DRAFT_904563</name>
</gene>
<dbReference type="EMBL" id="ML208716">
    <property type="protein sequence ID" value="TFK60925.1"/>
    <property type="molecule type" value="Genomic_DNA"/>
</dbReference>